<dbReference type="EMBL" id="BAABCY010000069">
    <property type="protein sequence ID" value="GAA3575602.1"/>
    <property type="molecule type" value="Genomic_DNA"/>
</dbReference>
<keyword evidence="2" id="KW-1185">Reference proteome</keyword>
<evidence type="ECO:0000313" key="1">
    <source>
        <dbReference type="EMBL" id="GAA3575602.1"/>
    </source>
</evidence>
<organism evidence="1 2">
    <name type="scientific">Snuella lapsa</name>
    <dbReference type="NCBI Taxonomy" id="870481"/>
    <lineage>
        <taxon>Bacteria</taxon>
        <taxon>Pseudomonadati</taxon>
        <taxon>Bacteroidota</taxon>
        <taxon>Flavobacteriia</taxon>
        <taxon>Flavobacteriales</taxon>
        <taxon>Flavobacteriaceae</taxon>
        <taxon>Snuella</taxon>
    </lineage>
</organism>
<protein>
    <submittedName>
        <fullName evidence="1">Uncharacterized protein</fullName>
    </submittedName>
</protein>
<reference evidence="2" key="1">
    <citation type="journal article" date="2019" name="Int. J. Syst. Evol. Microbiol.">
        <title>The Global Catalogue of Microorganisms (GCM) 10K type strain sequencing project: providing services to taxonomists for standard genome sequencing and annotation.</title>
        <authorList>
            <consortium name="The Broad Institute Genomics Platform"/>
            <consortium name="The Broad Institute Genome Sequencing Center for Infectious Disease"/>
            <person name="Wu L."/>
            <person name="Ma J."/>
        </authorList>
    </citation>
    <scope>NUCLEOTIDE SEQUENCE [LARGE SCALE GENOMIC DNA]</scope>
    <source>
        <strain evidence="2">JCM 17111</strain>
    </source>
</reference>
<proteinExistence type="predicted"/>
<dbReference type="Proteomes" id="UP001500954">
    <property type="component" value="Unassembled WGS sequence"/>
</dbReference>
<dbReference type="RefSeq" id="WP_345006686.1">
    <property type="nucleotide sequence ID" value="NZ_BAABCY010000069.1"/>
</dbReference>
<name>A0ABP6Y6G4_9FLAO</name>
<accession>A0ABP6Y6G4</accession>
<sequence>MNKKWYFVALTIILIVLGVCQNGISGPNQEVVLKFSDANITSDEAQSAISAVKNQLHAIGIDKVHVQELSNGELKITYYSSTDVEFVKEKLFEAKALETGYLSSNKHERSPNDDSKQYKLDVFEIHKGKEAPSGLDGKCVLNVKQDFDRFYNTNLYNFNNEIDAKDENKIVKVAFKVCRNIAVALDTTSRNIPEVRAGPLA</sequence>
<gene>
    <name evidence="1" type="ORF">GCM10022395_25750</name>
</gene>
<comment type="caution">
    <text evidence="1">The sequence shown here is derived from an EMBL/GenBank/DDBJ whole genome shotgun (WGS) entry which is preliminary data.</text>
</comment>
<evidence type="ECO:0000313" key="2">
    <source>
        <dbReference type="Proteomes" id="UP001500954"/>
    </source>
</evidence>